<keyword evidence="1" id="KW-0732">Signal</keyword>
<organism evidence="2 3">
    <name type="scientific">Alkalimonas collagenimarina</name>
    <dbReference type="NCBI Taxonomy" id="400390"/>
    <lineage>
        <taxon>Bacteria</taxon>
        <taxon>Pseudomonadati</taxon>
        <taxon>Pseudomonadota</taxon>
        <taxon>Gammaproteobacteria</taxon>
        <taxon>Alkalimonas</taxon>
    </lineage>
</organism>
<evidence type="ECO:0000313" key="2">
    <source>
        <dbReference type="EMBL" id="MDP4537061.1"/>
    </source>
</evidence>
<dbReference type="Proteomes" id="UP001231616">
    <property type="component" value="Unassembled WGS sequence"/>
</dbReference>
<reference evidence="2 3" key="1">
    <citation type="submission" date="2023-08" db="EMBL/GenBank/DDBJ databases">
        <authorList>
            <person name="Joshi A."/>
            <person name="Thite S."/>
        </authorList>
    </citation>
    <scope>NUCLEOTIDE SEQUENCE [LARGE SCALE GENOMIC DNA]</scope>
    <source>
        <strain evidence="2 3">AC40</strain>
    </source>
</reference>
<gene>
    <name evidence="2" type="ORF">Q3O60_12750</name>
</gene>
<evidence type="ECO:0000256" key="1">
    <source>
        <dbReference type="SAM" id="SignalP"/>
    </source>
</evidence>
<name>A0ABT9H163_9GAMM</name>
<feature type="signal peptide" evidence="1">
    <location>
        <begin position="1"/>
        <end position="23"/>
    </location>
</feature>
<dbReference type="PANTHER" id="PTHR33361:SF2">
    <property type="entry name" value="DUF885 DOMAIN-CONTAINING PROTEIN"/>
    <property type="match status" value="1"/>
</dbReference>
<sequence>MRKVLLAWCLASIAALSSGVAISDGVTAPHEKEDTTSFHQRLDELSTLSINSDPELRSILGIVDDEIGNLSHQMTDVSLPRRAQLRNEWQQLLDIINAYDRQAQEGQERWSHDLAAWFYGVQIDLLAFDWAPAWVQVGSSVYAVDQLFSIPVSIPQFMQNHHAITSESDAQNYITRLEAIGQKLDQVLDNFDMQAEHGVIPPQVALEGAAGQIRTLLAPEAASSIFVAALQSKLDTVPSIEPERRQALLNEAEQAVREHTNPAYARLLTRLEQTLEKNPPNQGVWALPDGKEFYDTALRWNTSTDLDADTIHQIGHDEVARVEKQMDRLLRAEGLSEGSVGERVVQLAKDPRFAYEDSDKGRAEVIADIEAALDRLTPYIPHYFNRVPEQELQVSPVPEHAQATAPGGYYFPPALDGSRPGTFFINLGDIESNNRWSLPTLAYHEGAPGHHFQISLAQTLDDLPFLRRMLNPSPYTEGWALYAEQLVAEMGVYADDPLGDLGRLQAEMFRSVRLVVDTGLHRKRWTPEQAEAYMIEKTGMNPRDVRTEINRYLVQPGQATSYKIGHLKMLELREDAKARLGERFDIREFHDVVLSNGALPLLVLEQVVDEWVTALDAGKAR</sequence>
<evidence type="ECO:0000313" key="3">
    <source>
        <dbReference type="Proteomes" id="UP001231616"/>
    </source>
</evidence>
<accession>A0ABT9H163</accession>
<keyword evidence="3" id="KW-1185">Reference proteome</keyword>
<dbReference type="InterPro" id="IPR010281">
    <property type="entry name" value="DUF885"/>
</dbReference>
<dbReference type="PANTHER" id="PTHR33361">
    <property type="entry name" value="GLR0591 PROTEIN"/>
    <property type="match status" value="1"/>
</dbReference>
<protein>
    <submittedName>
        <fullName evidence="2">DUF885 domain-containing protein</fullName>
    </submittedName>
</protein>
<comment type="caution">
    <text evidence="2">The sequence shown here is derived from an EMBL/GenBank/DDBJ whole genome shotgun (WGS) entry which is preliminary data.</text>
</comment>
<proteinExistence type="predicted"/>
<dbReference type="RefSeq" id="WP_305894322.1">
    <property type="nucleotide sequence ID" value="NZ_JAUZVZ010000018.1"/>
</dbReference>
<dbReference type="EMBL" id="JAUZVZ010000018">
    <property type="protein sequence ID" value="MDP4537061.1"/>
    <property type="molecule type" value="Genomic_DNA"/>
</dbReference>
<dbReference type="Pfam" id="PF05960">
    <property type="entry name" value="DUF885"/>
    <property type="match status" value="1"/>
</dbReference>
<feature type="chain" id="PRO_5046666323" evidence="1">
    <location>
        <begin position="24"/>
        <end position="621"/>
    </location>
</feature>